<accession>A0ABU4W7C8</accession>
<dbReference type="Gene3D" id="3.30.450.40">
    <property type="match status" value="1"/>
</dbReference>
<name>A0ABU4W7C8_9FUSO</name>
<dbReference type="EMBL" id="JAVIKH010000002">
    <property type="protein sequence ID" value="MDX8335414.1"/>
    <property type="molecule type" value="Genomic_DNA"/>
</dbReference>
<dbReference type="InterPro" id="IPR036390">
    <property type="entry name" value="WH_DNA-bd_sf"/>
</dbReference>
<dbReference type="SUPFAM" id="SSF46785">
    <property type="entry name" value="Winged helix' DNA-binding domain"/>
    <property type="match status" value="1"/>
</dbReference>
<evidence type="ECO:0000313" key="6">
    <source>
        <dbReference type="EMBL" id="MDX8335414.1"/>
    </source>
</evidence>
<evidence type="ECO:0000259" key="4">
    <source>
        <dbReference type="PROSITE" id="PS51077"/>
    </source>
</evidence>
<keyword evidence="3" id="KW-0804">Transcription</keyword>
<dbReference type="SUPFAM" id="SSF55781">
    <property type="entry name" value="GAF domain-like"/>
    <property type="match status" value="1"/>
</dbReference>
<dbReference type="PANTHER" id="PTHR30136">
    <property type="entry name" value="HELIX-TURN-HELIX TRANSCRIPTIONAL REGULATOR, ICLR FAMILY"/>
    <property type="match status" value="1"/>
</dbReference>
<evidence type="ECO:0000256" key="1">
    <source>
        <dbReference type="ARBA" id="ARBA00023015"/>
    </source>
</evidence>
<dbReference type="SMART" id="SM00346">
    <property type="entry name" value="HTH_ICLR"/>
    <property type="match status" value="1"/>
</dbReference>
<dbReference type="Proteomes" id="UP001279681">
    <property type="component" value="Unassembled WGS sequence"/>
</dbReference>
<keyword evidence="2" id="KW-0238">DNA-binding</keyword>
<gene>
    <name evidence="6" type="ORF">RFV38_02700</name>
</gene>
<feature type="domain" description="IclR-ED" evidence="5">
    <location>
        <begin position="62"/>
        <end position="251"/>
    </location>
</feature>
<dbReference type="PROSITE" id="PS51077">
    <property type="entry name" value="HTH_ICLR"/>
    <property type="match status" value="1"/>
</dbReference>
<keyword evidence="1" id="KW-0805">Transcription regulation</keyword>
<dbReference type="Pfam" id="PF01614">
    <property type="entry name" value="IclR_C"/>
    <property type="match status" value="1"/>
</dbReference>
<comment type="caution">
    <text evidence="6">The sequence shown here is derived from an EMBL/GenBank/DDBJ whole genome shotgun (WGS) entry which is preliminary data.</text>
</comment>
<protein>
    <submittedName>
        <fullName evidence="6">IclR family transcriptional regulator</fullName>
    </submittedName>
</protein>
<dbReference type="InterPro" id="IPR005471">
    <property type="entry name" value="Tscrpt_reg_IclR_N"/>
</dbReference>
<dbReference type="InterPro" id="IPR014757">
    <property type="entry name" value="Tscrpt_reg_IclR_C"/>
</dbReference>
<proteinExistence type="predicted"/>
<evidence type="ECO:0000259" key="5">
    <source>
        <dbReference type="PROSITE" id="PS51078"/>
    </source>
</evidence>
<evidence type="ECO:0000256" key="2">
    <source>
        <dbReference type="ARBA" id="ARBA00023125"/>
    </source>
</evidence>
<organism evidence="6 7">
    <name type="scientific">Candidatus Cetobacterium colombiensis</name>
    <dbReference type="NCBI Taxonomy" id="3073100"/>
    <lineage>
        <taxon>Bacteria</taxon>
        <taxon>Fusobacteriati</taxon>
        <taxon>Fusobacteriota</taxon>
        <taxon>Fusobacteriia</taxon>
        <taxon>Fusobacteriales</taxon>
        <taxon>Fusobacteriaceae</taxon>
        <taxon>Cetobacterium</taxon>
    </lineage>
</organism>
<dbReference type="InterPro" id="IPR050707">
    <property type="entry name" value="HTH_MetabolicPath_Reg"/>
</dbReference>
<dbReference type="PROSITE" id="PS51078">
    <property type="entry name" value="ICLR_ED"/>
    <property type="match status" value="1"/>
</dbReference>
<dbReference type="InterPro" id="IPR036388">
    <property type="entry name" value="WH-like_DNA-bd_sf"/>
</dbReference>
<evidence type="ECO:0000313" key="7">
    <source>
        <dbReference type="Proteomes" id="UP001279681"/>
    </source>
</evidence>
<dbReference type="Gene3D" id="1.10.10.10">
    <property type="entry name" value="Winged helix-like DNA-binding domain superfamily/Winged helix DNA-binding domain"/>
    <property type="match status" value="1"/>
</dbReference>
<dbReference type="Pfam" id="PF09339">
    <property type="entry name" value="HTH_IclR"/>
    <property type="match status" value="1"/>
</dbReference>
<feature type="domain" description="HTH iclR-type" evidence="4">
    <location>
        <begin position="6"/>
        <end position="68"/>
    </location>
</feature>
<reference evidence="7" key="1">
    <citation type="submission" date="2023-07" db="EMBL/GenBank/DDBJ databases">
        <authorList>
            <person name="Colorado M.A."/>
            <person name="Villamil L.M."/>
            <person name="Melo J.F."/>
            <person name="Rodriguez J.A."/>
            <person name="Ruiz R.Y."/>
        </authorList>
    </citation>
    <scope>NUCLEOTIDE SEQUENCE [LARGE SCALE GENOMIC DNA]</scope>
    <source>
        <strain evidence="7">C33</strain>
    </source>
</reference>
<evidence type="ECO:0000256" key="3">
    <source>
        <dbReference type="ARBA" id="ARBA00023163"/>
    </source>
</evidence>
<keyword evidence="7" id="KW-1185">Reference proteome</keyword>
<sequence length="255" mass="29045">MEGKIIQSIQRAIDIMNCFNEEIHELSLKEISEKVGLSKSTVHGIVSTLLKNSYLEQNEKNSNYSLGPAFIEKSFIVNEDVLIKNIGHKYLVKISEEFSVTVNLFLFKREHLKLIDRVQSDSMYYTISTSVTKIPLNASASGKLALAYSKDINMDKIFSKDLLHKYTNSTIIDRETLMQEIYKIREDGYSLERSEVELGIYCISVPIFKVNNVFVGTASIMATREKLMHILPKLAPKMVSIGKKISFELGAREEY</sequence>
<dbReference type="RefSeq" id="WP_320312815.1">
    <property type="nucleotide sequence ID" value="NZ_JAVIKH010000002.1"/>
</dbReference>
<dbReference type="PANTHER" id="PTHR30136:SF24">
    <property type="entry name" value="HTH-TYPE TRANSCRIPTIONAL REPRESSOR ALLR"/>
    <property type="match status" value="1"/>
</dbReference>
<dbReference type="InterPro" id="IPR029016">
    <property type="entry name" value="GAF-like_dom_sf"/>
</dbReference>